<dbReference type="GO" id="GO:1990189">
    <property type="term" value="F:protein N-terminal-serine acetyltransferase activity"/>
    <property type="evidence" value="ECO:0007669"/>
    <property type="project" value="TreeGrafter"/>
</dbReference>
<dbReference type="PANTHER" id="PTHR43441">
    <property type="entry name" value="RIBOSOMAL-PROTEIN-SERINE ACETYLTRANSFERASE"/>
    <property type="match status" value="1"/>
</dbReference>
<dbReference type="GO" id="GO:0005737">
    <property type="term" value="C:cytoplasm"/>
    <property type="evidence" value="ECO:0007669"/>
    <property type="project" value="TreeGrafter"/>
</dbReference>
<feature type="domain" description="N-acetyltransferase" evidence="1">
    <location>
        <begin position="36"/>
        <end position="197"/>
    </location>
</feature>
<organism evidence="2 3">
    <name type="scientific">Burkholderia ambifaria (strain ATCC BAA-244 / DSM 16087 / CCUG 44356 / LMG 19182 / AMMD)</name>
    <name type="common">Burkholderia cepacia (strain AMMD)</name>
    <dbReference type="NCBI Taxonomy" id="339670"/>
    <lineage>
        <taxon>Bacteria</taxon>
        <taxon>Pseudomonadati</taxon>
        <taxon>Pseudomonadota</taxon>
        <taxon>Betaproteobacteria</taxon>
        <taxon>Burkholderiales</taxon>
        <taxon>Burkholderiaceae</taxon>
        <taxon>Burkholderia</taxon>
        <taxon>Burkholderia cepacia complex</taxon>
    </lineage>
</organism>
<keyword evidence="3" id="KW-1185">Reference proteome</keyword>
<name>Q0B4X2_BURCM</name>
<dbReference type="eggNOG" id="COG1670">
    <property type="taxonomic scope" value="Bacteria"/>
</dbReference>
<gene>
    <name evidence="2" type="ordered locus">Bamb_5253</name>
</gene>
<dbReference type="Pfam" id="PF13302">
    <property type="entry name" value="Acetyltransf_3"/>
    <property type="match status" value="1"/>
</dbReference>
<evidence type="ECO:0000259" key="1">
    <source>
        <dbReference type="PROSITE" id="PS51186"/>
    </source>
</evidence>
<dbReference type="PROSITE" id="PS51186">
    <property type="entry name" value="GNAT"/>
    <property type="match status" value="1"/>
</dbReference>
<dbReference type="SUPFAM" id="SSF55729">
    <property type="entry name" value="Acyl-CoA N-acyltransferases (Nat)"/>
    <property type="match status" value="1"/>
</dbReference>
<dbReference type="Proteomes" id="UP000000662">
    <property type="component" value="Chromosome 2"/>
</dbReference>
<sequence length="205" mass="23148">MRLLVRGSHVLMGPLYSRLPAVMPLFGPVTLTTSRLILRPLRDEDVQALFAIWSDADAMRYLPFPTMTCLDQAMDRVARKLRTSANGQEFIWALELRTTGEVLGDCALFHADEQCRRAEIGFSLQRNHWGGGYMTEATSALIEHAFGTLNLRRIEADIDPRNVASARLLERLGFVREGLLRDRWVVGDEVSDSALYGLLKSNRRS</sequence>
<dbReference type="InterPro" id="IPR051908">
    <property type="entry name" value="Ribosomal_N-acetyltransferase"/>
</dbReference>
<protein>
    <submittedName>
        <fullName evidence="2">GCN5-related N-acetyltransferase</fullName>
    </submittedName>
</protein>
<dbReference type="Gene3D" id="3.40.630.30">
    <property type="match status" value="1"/>
</dbReference>
<dbReference type="EMBL" id="CP000441">
    <property type="protein sequence ID" value="ABI90801.1"/>
    <property type="molecule type" value="Genomic_DNA"/>
</dbReference>
<dbReference type="InterPro" id="IPR016181">
    <property type="entry name" value="Acyl_CoA_acyltransferase"/>
</dbReference>
<evidence type="ECO:0000313" key="2">
    <source>
        <dbReference type="EMBL" id="ABI90801.1"/>
    </source>
</evidence>
<dbReference type="PANTHER" id="PTHR43441:SF11">
    <property type="entry name" value="RIBOSOMAL-PROTEIN-SERINE ACETYLTRANSFERASE"/>
    <property type="match status" value="1"/>
</dbReference>
<accession>Q0B4X2</accession>
<dbReference type="AlphaFoldDB" id="Q0B4X2"/>
<evidence type="ECO:0000313" key="3">
    <source>
        <dbReference type="Proteomes" id="UP000000662"/>
    </source>
</evidence>
<dbReference type="GO" id="GO:0008999">
    <property type="term" value="F:protein-N-terminal-alanine acetyltransferase activity"/>
    <property type="evidence" value="ECO:0007669"/>
    <property type="project" value="TreeGrafter"/>
</dbReference>
<proteinExistence type="predicted"/>
<dbReference type="KEGG" id="bam:Bamb_5253"/>
<reference evidence="2" key="1">
    <citation type="submission" date="2006-08" db="EMBL/GenBank/DDBJ databases">
        <title>Complete sequence of Chromosome 2 of Burkholderia cepacia AMMD.</title>
        <authorList>
            <consortium name="US DOE Joint Genome Institute"/>
            <person name="Copeland A."/>
            <person name="Lucas S."/>
            <person name="Lapidus A."/>
            <person name="Barry K."/>
            <person name="Detter J.C."/>
            <person name="Glavina del Rio T."/>
            <person name="Hammon N."/>
            <person name="Israni S."/>
            <person name="Pitluck S."/>
            <person name="Bruce D."/>
            <person name="Chain P."/>
            <person name="Malfatti S."/>
            <person name="Shin M."/>
            <person name="Vergez L."/>
            <person name="Schmutz J."/>
            <person name="Larimer F."/>
            <person name="Land M."/>
            <person name="Hauser L."/>
            <person name="Kyrpides N."/>
            <person name="Kim E."/>
            <person name="Parke J."/>
            <person name="Coenye T."/>
            <person name="Konstantinidis K."/>
            <person name="Ramette A."/>
            <person name="Tiedje J."/>
            <person name="Richardson P."/>
        </authorList>
    </citation>
    <scope>NUCLEOTIDE SEQUENCE</scope>
    <source>
        <strain evidence="2">AMMD</strain>
    </source>
</reference>
<dbReference type="InterPro" id="IPR000182">
    <property type="entry name" value="GNAT_dom"/>
</dbReference>